<dbReference type="PANTHER" id="PTHR20875:SF0">
    <property type="entry name" value="GH12158P"/>
    <property type="match status" value="1"/>
</dbReference>
<sequence length="939" mass="110962">MSQLSDILDRFRTYIYLRDVHPIEWFQEFDKVNIGRITKDQFRRAFATIRYPFRDGDFEIVAKEFRAPDNLIDYRKFCDAISDIYTNIYLEKQPLGKVKDAEQVVNRTLGRIVQNMDPQYEKLFQKLSHQVLTRGVHIREAFMDFDRHNNGNITQSQFLRANPFRDLSAYDLQLLIKKYADPVIRDFNYRKLNNDVNAYIDQIKQTDLRYMQPTNQTQTRGVSTRSTNFYQTMLPHQRDSIKIRDYNTKPADIMKNFAQYVYEKRIRIKEFFQQHDPLNEGLIPVNKFEGTLTLFDYLFTQDDLDYLVSKYIVNKNYTDLVRWRDFCEDIEKLTDSDHSEAATIRERGIKPPDTDLESIIKKISQTIVKYRINCLPTIQDFDRLGRGYISKRQFHRALTTLRIFVSDKEIDTIAKEYESDKGIDIYRFIEDVDPTHNQRRRAYRPLGTTKENIQQVWGHTPTGDRFVTTEEADDLIYKSHRGLIKKVDESRDISDLLFEMQKWAYVNSVDFHEFLEDFDVHKIGEIPIEQFVTGVGLSSYKLTENELQLIIDNYSSTKRQGFIKWREFADDVIQFTAPLDLERQPLITPPSPKETMSEITTRTVTKRMPQDIERILDIVARFVRTRRVSLTEQFKDKDPLNHRKVNQTGFAQVLQLIGIHISKAQIDRLGIYYNDPKTNFVDYTKFIDDVYDKAGQLFSDRAATSIVAQPIPDYGNQRSEYLVESRVLTARDMEWDEICERIQSFVYKRRIRLLEFFEGFDPLRHGTVTIQKFRTVIGQCNIPITKEQIDSIIEKFSVPNTNDLFNYRDFCKEINRVFGPTELEKKPLNDGSPIVRPNPDPSKTIQGLATDDIRRINRILERMKYMVRTRRMNIKEQFTDYDYAPRKNYITKQQFKQSIARLGLSTNPTELDLLCSKYRCTDLDDMNYQAFIDDIDVIA</sequence>
<name>A0ABR2KHV9_9EUKA</name>
<dbReference type="PANTHER" id="PTHR20875">
    <property type="entry name" value="EF-HAND CALCIUM-BINDING DOMAIN-CONTAINING PROTEIN 6-RELATED"/>
    <property type="match status" value="1"/>
</dbReference>
<dbReference type="InterPro" id="IPR011992">
    <property type="entry name" value="EF-hand-dom_pair"/>
</dbReference>
<evidence type="ECO:0000313" key="1">
    <source>
        <dbReference type="EMBL" id="KAK8890012.1"/>
    </source>
</evidence>
<organism evidence="1 2">
    <name type="scientific">Tritrichomonas musculus</name>
    <dbReference type="NCBI Taxonomy" id="1915356"/>
    <lineage>
        <taxon>Eukaryota</taxon>
        <taxon>Metamonada</taxon>
        <taxon>Parabasalia</taxon>
        <taxon>Tritrichomonadida</taxon>
        <taxon>Tritrichomonadidae</taxon>
        <taxon>Tritrichomonas</taxon>
    </lineage>
</organism>
<gene>
    <name evidence="1" type="ORF">M9Y10_034771</name>
</gene>
<evidence type="ECO:0008006" key="3">
    <source>
        <dbReference type="Google" id="ProtNLM"/>
    </source>
</evidence>
<reference evidence="1 2" key="1">
    <citation type="submission" date="2024-04" db="EMBL/GenBank/DDBJ databases">
        <title>Tritrichomonas musculus Genome.</title>
        <authorList>
            <person name="Alves-Ferreira E."/>
            <person name="Grigg M."/>
            <person name="Lorenzi H."/>
            <person name="Galac M."/>
        </authorList>
    </citation>
    <scope>NUCLEOTIDE SEQUENCE [LARGE SCALE GENOMIC DNA]</scope>
    <source>
        <strain evidence="1 2">EAF2021</strain>
    </source>
</reference>
<dbReference type="SUPFAM" id="SSF47473">
    <property type="entry name" value="EF-hand"/>
    <property type="match status" value="5"/>
</dbReference>
<accession>A0ABR2KHV9</accession>
<proteinExistence type="predicted"/>
<protein>
    <recommendedName>
        <fullName evidence="3">EF hand family protein</fullName>
    </recommendedName>
</protein>
<dbReference type="InterPro" id="IPR052603">
    <property type="entry name" value="EFCB6"/>
</dbReference>
<comment type="caution">
    <text evidence="1">The sequence shown here is derived from an EMBL/GenBank/DDBJ whole genome shotgun (WGS) entry which is preliminary data.</text>
</comment>
<dbReference type="Proteomes" id="UP001470230">
    <property type="component" value="Unassembled WGS sequence"/>
</dbReference>
<evidence type="ECO:0000313" key="2">
    <source>
        <dbReference type="Proteomes" id="UP001470230"/>
    </source>
</evidence>
<keyword evidence="2" id="KW-1185">Reference proteome</keyword>
<dbReference type="Gene3D" id="1.10.238.10">
    <property type="entry name" value="EF-hand"/>
    <property type="match status" value="5"/>
</dbReference>
<dbReference type="EMBL" id="JAPFFF010000005">
    <property type="protein sequence ID" value="KAK8890012.1"/>
    <property type="molecule type" value="Genomic_DNA"/>
</dbReference>